<dbReference type="RefSeq" id="WP_323577071.1">
    <property type="nucleotide sequence ID" value="NZ_JAYGJQ010000002.1"/>
</dbReference>
<dbReference type="PANTHER" id="PTHR35190">
    <property type="entry name" value="PROTEIN DCD1B"/>
    <property type="match status" value="1"/>
</dbReference>
<accession>A0ABU5VW50</accession>
<dbReference type="Pfam" id="PF03417">
    <property type="entry name" value="AAT"/>
    <property type="match status" value="1"/>
</dbReference>
<keyword evidence="3" id="KW-1185">Reference proteome</keyword>
<name>A0ABU5VW50_9BACT</name>
<comment type="caution">
    <text evidence="2">The sequence shown here is derived from an EMBL/GenBank/DDBJ whole genome shotgun (WGS) entry which is preliminary data.</text>
</comment>
<proteinExistence type="predicted"/>
<gene>
    <name evidence="2" type="ORF">SHI21_13210</name>
</gene>
<dbReference type="Gene3D" id="3.60.60.10">
    <property type="entry name" value="Penicillin V Acylase, Chain A"/>
    <property type="match status" value="1"/>
</dbReference>
<dbReference type="NCBIfam" id="NF040521">
    <property type="entry name" value="C45_proenzyme"/>
    <property type="match status" value="1"/>
</dbReference>
<dbReference type="Proteomes" id="UP001302274">
    <property type="component" value="Unassembled WGS sequence"/>
</dbReference>
<feature type="domain" description="Peptidase C45 hydrolase" evidence="1">
    <location>
        <begin position="172"/>
        <end position="364"/>
    </location>
</feature>
<evidence type="ECO:0000259" key="1">
    <source>
        <dbReference type="Pfam" id="PF03417"/>
    </source>
</evidence>
<evidence type="ECO:0000313" key="2">
    <source>
        <dbReference type="EMBL" id="MEA9357177.1"/>
    </source>
</evidence>
<dbReference type="InterPro" id="IPR005079">
    <property type="entry name" value="Peptidase_C45_hydrolase"/>
</dbReference>
<dbReference type="InterPro" id="IPR047803">
    <property type="entry name" value="DCD1A/B-like"/>
</dbReference>
<evidence type="ECO:0000313" key="3">
    <source>
        <dbReference type="Proteomes" id="UP001302274"/>
    </source>
</evidence>
<organism evidence="2 3">
    <name type="scientific">Bacteriovorax antarcticus</name>
    <dbReference type="NCBI Taxonomy" id="3088717"/>
    <lineage>
        <taxon>Bacteria</taxon>
        <taxon>Pseudomonadati</taxon>
        <taxon>Bdellovibrionota</taxon>
        <taxon>Bacteriovoracia</taxon>
        <taxon>Bacteriovoracales</taxon>
        <taxon>Bacteriovoracaceae</taxon>
        <taxon>Bacteriovorax</taxon>
    </lineage>
</organism>
<dbReference type="EMBL" id="JAYGJQ010000002">
    <property type="protein sequence ID" value="MEA9357177.1"/>
    <property type="molecule type" value="Genomic_DNA"/>
</dbReference>
<sequence length="524" mass="59782">MKNILFSLLLIVCSLGIFANYLGTAIPLDIKDGSGPPAIFIERTANSHRHIILQGASYHRGLEFGKYTSDVLRMQETLMVSKLDQFIGNSFVQKIFFSTLMLWFHDVDKHIDRDSLEEMQGISKYAPDEFQRLTTNYTRQIAYHGLHEVGQMFVDEDRVDMGCFVSAIQSEQNKWVIGRNFDFDIDGIFDREKVMKWVYPQEGYAYLSVVWPGMVGVVSGINDQGIYASINAAGSDDFSRVGTPTTIVVKNVLLKARTLEEAILIFQNAKTFIAEIFVIGDRKTNRVAIIEKSPARMNVKILTKSEVTANHLESEIWAKDTINAKRKTELTSDLRKKRGLELITENTYKDPISKTVQILRDRSLFDGRQTHLGNRGAIDSMIASQSLIYDMEKNILFVNLGPGTIGKYLGYDLTASFEKKYPVVVKELSADSMTTAEYISWQDSMMKVIEGKRHLAKNECRQTGEILNLLTKKSFVHYDKSRLAGDYSMKCLDNSAQAKIYWKEALAFYPPYEKQRRYLEEKLK</sequence>
<protein>
    <submittedName>
        <fullName evidence="2">C45 family peptidase</fullName>
    </submittedName>
</protein>
<dbReference type="InterPro" id="IPR047794">
    <property type="entry name" value="C45_proenzyme-like"/>
</dbReference>
<reference evidence="2 3" key="1">
    <citation type="submission" date="2023-11" db="EMBL/GenBank/DDBJ databases">
        <title>A Novel Polar Bacteriovorax (B. antarcticus) Isolated from the Biocrust in Antarctica.</title>
        <authorList>
            <person name="Mun W."/>
            <person name="Choi S.Y."/>
            <person name="Mitchell R.J."/>
        </authorList>
    </citation>
    <scope>NUCLEOTIDE SEQUENCE [LARGE SCALE GENOMIC DNA]</scope>
    <source>
        <strain evidence="2 3">PP10</strain>
    </source>
</reference>
<dbReference type="PANTHER" id="PTHR35190:SF2">
    <property type="entry name" value="PROTEIN DCD1B"/>
    <property type="match status" value="1"/>
</dbReference>